<keyword evidence="7" id="KW-1185">Reference proteome</keyword>
<evidence type="ECO:0000313" key="7">
    <source>
        <dbReference type="Proteomes" id="UP000829685"/>
    </source>
</evidence>
<dbReference type="InterPro" id="IPR050300">
    <property type="entry name" value="GDXG_lipolytic_enzyme"/>
</dbReference>
<dbReference type="InterPro" id="IPR013094">
    <property type="entry name" value="AB_hydrolase_3"/>
</dbReference>
<gene>
    <name evidence="6" type="ORF">JX265_010399</name>
</gene>
<dbReference type="AlphaFoldDB" id="A0A9Q0AIG5"/>
<dbReference type="SUPFAM" id="SSF53474">
    <property type="entry name" value="alpha/beta-Hydrolases"/>
    <property type="match status" value="1"/>
</dbReference>
<evidence type="ECO:0000313" key="6">
    <source>
        <dbReference type="EMBL" id="KAI1859396.1"/>
    </source>
</evidence>
<protein>
    <recommendedName>
        <fullName evidence="5">Alpha/beta hydrolase fold-3 domain-containing protein</fullName>
    </recommendedName>
</protein>
<keyword evidence="2" id="KW-0378">Hydrolase</keyword>
<evidence type="ECO:0000256" key="3">
    <source>
        <dbReference type="PROSITE-ProRule" id="PRU10038"/>
    </source>
</evidence>
<name>A0A9Q0AIG5_9PEZI</name>
<feature type="active site" evidence="3">
    <location>
        <position position="204"/>
    </location>
</feature>
<dbReference type="Pfam" id="PF07859">
    <property type="entry name" value="Abhydrolase_3"/>
    <property type="match status" value="1"/>
</dbReference>
<evidence type="ECO:0000256" key="1">
    <source>
        <dbReference type="ARBA" id="ARBA00010515"/>
    </source>
</evidence>
<proteinExistence type="inferred from homology"/>
<dbReference type="EMBL" id="JAFIMR010000034">
    <property type="protein sequence ID" value="KAI1859396.1"/>
    <property type="molecule type" value="Genomic_DNA"/>
</dbReference>
<dbReference type="PANTHER" id="PTHR48081:SF8">
    <property type="entry name" value="ALPHA_BETA HYDROLASE FOLD-3 DOMAIN-CONTAINING PROTEIN-RELATED"/>
    <property type="match status" value="1"/>
</dbReference>
<keyword evidence="4" id="KW-0812">Transmembrane</keyword>
<feature type="transmembrane region" description="Helical" evidence="4">
    <location>
        <begin position="6"/>
        <end position="30"/>
    </location>
</feature>
<dbReference type="Gene3D" id="3.40.50.1820">
    <property type="entry name" value="alpha/beta hydrolase"/>
    <property type="match status" value="1"/>
</dbReference>
<reference evidence="6" key="1">
    <citation type="submission" date="2021-03" db="EMBL/GenBank/DDBJ databases">
        <title>Revisited historic fungal species revealed as producer of novel bioactive compounds through whole genome sequencing and comparative genomics.</title>
        <authorList>
            <person name="Vignolle G.A."/>
            <person name="Hochenegger N."/>
            <person name="Mach R.L."/>
            <person name="Mach-Aigner A.R."/>
            <person name="Javad Rahimi M."/>
            <person name="Salim K.A."/>
            <person name="Chan C.M."/>
            <person name="Lim L.B.L."/>
            <person name="Cai F."/>
            <person name="Druzhinina I.S."/>
            <person name="U'Ren J.M."/>
            <person name="Derntl C."/>
        </authorList>
    </citation>
    <scope>NUCLEOTIDE SEQUENCE</scope>
    <source>
        <strain evidence="6">TUCIM 5799</strain>
    </source>
</reference>
<dbReference type="Proteomes" id="UP000829685">
    <property type="component" value="Unassembled WGS sequence"/>
</dbReference>
<comment type="caution">
    <text evidence="6">The sequence shown here is derived from an EMBL/GenBank/DDBJ whole genome shotgun (WGS) entry which is preliminary data.</text>
</comment>
<dbReference type="InterPro" id="IPR033140">
    <property type="entry name" value="Lipase_GDXG_put_SER_AS"/>
</dbReference>
<evidence type="ECO:0000256" key="2">
    <source>
        <dbReference type="ARBA" id="ARBA00022801"/>
    </source>
</evidence>
<keyword evidence="4" id="KW-0472">Membrane</keyword>
<sequence>MAHATVFLYIIFATPWLLLRFLFDVSLYTLPRQRPDREWSFNQAVRVRAVRLVLLYWSLLRSGDRLRLTPGREGKRFTTVRPQSLKLYQGPLYDIVIRPEKLGVTWTPSPPSPAELASQSTTLALHFHGGGFVIGDGRDHDTGYLARTLVQHMGCTHVCTPQYRLSSHSGGQFPAPLQDAVTAYLHLLREMRISPRQVILSGDSAGGNLVLGLLRYIKDHGQELNIPPPGAVALWSPWVDVGAALHQDMKLSPNYPTDYLNPEFGRWGAETIAASGIIDPSGPYLSPLRHPFNLDTNIPMFVNAGEREVLCDDIEEFSKRFISHGWPLHLLVSKGCPHDILLLGPKMGFVREAEEAAADANAFLRSAAMLHLPTPH</sequence>
<dbReference type="GO" id="GO:0016787">
    <property type="term" value="F:hydrolase activity"/>
    <property type="evidence" value="ECO:0007669"/>
    <property type="project" value="UniProtKB-KW"/>
</dbReference>
<dbReference type="PANTHER" id="PTHR48081">
    <property type="entry name" value="AB HYDROLASE SUPERFAMILY PROTEIN C4A8.06C"/>
    <property type="match status" value="1"/>
</dbReference>
<accession>A0A9Q0AIG5</accession>
<feature type="domain" description="Alpha/beta hydrolase fold-3" evidence="5">
    <location>
        <begin position="125"/>
        <end position="341"/>
    </location>
</feature>
<evidence type="ECO:0000259" key="5">
    <source>
        <dbReference type="Pfam" id="PF07859"/>
    </source>
</evidence>
<dbReference type="InterPro" id="IPR029058">
    <property type="entry name" value="AB_hydrolase_fold"/>
</dbReference>
<keyword evidence="4" id="KW-1133">Transmembrane helix</keyword>
<organism evidence="6 7">
    <name type="scientific">Neoarthrinium moseri</name>
    <dbReference type="NCBI Taxonomy" id="1658444"/>
    <lineage>
        <taxon>Eukaryota</taxon>
        <taxon>Fungi</taxon>
        <taxon>Dikarya</taxon>
        <taxon>Ascomycota</taxon>
        <taxon>Pezizomycotina</taxon>
        <taxon>Sordariomycetes</taxon>
        <taxon>Xylariomycetidae</taxon>
        <taxon>Amphisphaeriales</taxon>
        <taxon>Apiosporaceae</taxon>
        <taxon>Neoarthrinium</taxon>
    </lineage>
</organism>
<dbReference type="PROSITE" id="PS01174">
    <property type="entry name" value="LIPASE_GDXG_SER"/>
    <property type="match status" value="1"/>
</dbReference>
<evidence type="ECO:0000256" key="4">
    <source>
        <dbReference type="SAM" id="Phobius"/>
    </source>
</evidence>
<comment type="similarity">
    <text evidence="1">Belongs to the 'GDXG' lipolytic enzyme family.</text>
</comment>